<feature type="transmembrane region" description="Helical" evidence="15">
    <location>
        <begin position="159"/>
        <end position="182"/>
    </location>
</feature>
<dbReference type="InterPro" id="IPR003660">
    <property type="entry name" value="HAMP_dom"/>
</dbReference>
<accession>A0ABU0FJZ8</accession>
<dbReference type="InterPro" id="IPR004358">
    <property type="entry name" value="Sig_transdc_His_kin-like_C"/>
</dbReference>
<dbReference type="Pfam" id="PF00672">
    <property type="entry name" value="HAMP"/>
    <property type="match status" value="1"/>
</dbReference>
<dbReference type="Pfam" id="PF02518">
    <property type="entry name" value="HATPase_c"/>
    <property type="match status" value="1"/>
</dbReference>
<evidence type="ECO:0000256" key="15">
    <source>
        <dbReference type="SAM" id="Phobius"/>
    </source>
</evidence>
<dbReference type="PANTHER" id="PTHR44936">
    <property type="entry name" value="SENSOR PROTEIN CREC"/>
    <property type="match status" value="1"/>
</dbReference>
<keyword evidence="19" id="KW-1185">Reference proteome</keyword>
<organism evidence="18 19">
    <name type="scientific">Labrys monachus</name>
    <dbReference type="NCBI Taxonomy" id="217067"/>
    <lineage>
        <taxon>Bacteria</taxon>
        <taxon>Pseudomonadati</taxon>
        <taxon>Pseudomonadota</taxon>
        <taxon>Alphaproteobacteria</taxon>
        <taxon>Hyphomicrobiales</taxon>
        <taxon>Xanthobacteraceae</taxon>
        <taxon>Labrys</taxon>
    </lineage>
</organism>
<dbReference type="PROSITE" id="PS50109">
    <property type="entry name" value="HIS_KIN"/>
    <property type="match status" value="1"/>
</dbReference>
<dbReference type="PRINTS" id="PR00344">
    <property type="entry name" value="BCTRLSENSOR"/>
</dbReference>
<evidence type="ECO:0000256" key="4">
    <source>
        <dbReference type="ARBA" id="ARBA00022475"/>
    </source>
</evidence>
<dbReference type="SMART" id="SM00388">
    <property type="entry name" value="HisKA"/>
    <property type="match status" value="1"/>
</dbReference>
<dbReference type="PROSITE" id="PS50885">
    <property type="entry name" value="HAMP"/>
    <property type="match status" value="1"/>
</dbReference>
<proteinExistence type="predicted"/>
<evidence type="ECO:0000256" key="6">
    <source>
        <dbReference type="ARBA" id="ARBA00022553"/>
    </source>
</evidence>
<feature type="transmembrane region" description="Helical" evidence="15">
    <location>
        <begin position="12"/>
        <end position="33"/>
    </location>
</feature>
<evidence type="ECO:0000256" key="11">
    <source>
        <dbReference type="ARBA" id="ARBA00022840"/>
    </source>
</evidence>
<protein>
    <recommendedName>
        <fullName evidence="3">histidine kinase</fullName>
        <ecNumber evidence="3">2.7.13.3</ecNumber>
    </recommendedName>
</protein>
<evidence type="ECO:0000256" key="14">
    <source>
        <dbReference type="ARBA" id="ARBA00023136"/>
    </source>
</evidence>
<evidence type="ECO:0000259" key="16">
    <source>
        <dbReference type="PROSITE" id="PS50109"/>
    </source>
</evidence>
<comment type="caution">
    <text evidence="18">The sequence shown here is derived from an EMBL/GenBank/DDBJ whole genome shotgun (WGS) entry which is preliminary data.</text>
</comment>
<dbReference type="InterPro" id="IPR005467">
    <property type="entry name" value="His_kinase_dom"/>
</dbReference>
<evidence type="ECO:0000256" key="10">
    <source>
        <dbReference type="ARBA" id="ARBA00022777"/>
    </source>
</evidence>
<keyword evidence="12 15" id="KW-1133">Transmembrane helix</keyword>
<dbReference type="RefSeq" id="WP_307432677.1">
    <property type="nucleotide sequence ID" value="NZ_JAUSVK010000001.1"/>
</dbReference>
<evidence type="ECO:0000259" key="17">
    <source>
        <dbReference type="PROSITE" id="PS50885"/>
    </source>
</evidence>
<dbReference type="SMART" id="SM00304">
    <property type="entry name" value="HAMP"/>
    <property type="match status" value="1"/>
</dbReference>
<reference evidence="18 19" key="1">
    <citation type="submission" date="2023-07" db="EMBL/GenBank/DDBJ databases">
        <title>Genomic Encyclopedia of Type Strains, Phase IV (KMG-IV): sequencing the most valuable type-strain genomes for metagenomic binning, comparative biology and taxonomic classification.</title>
        <authorList>
            <person name="Goeker M."/>
        </authorList>
    </citation>
    <scope>NUCLEOTIDE SEQUENCE [LARGE SCALE GENOMIC DNA]</scope>
    <source>
        <strain evidence="18 19">DSM 5896</strain>
    </source>
</reference>
<evidence type="ECO:0000256" key="13">
    <source>
        <dbReference type="ARBA" id="ARBA00023012"/>
    </source>
</evidence>
<dbReference type="SUPFAM" id="SSF55874">
    <property type="entry name" value="ATPase domain of HSP90 chaperone/DNA topoisomerase II/histidine kinase"/>
    <property type="match status" value="1"/>
</dbReference>
<keyword evidence="4" id="KW-1003">Cell membrane</keyword>
<dbReference type="InterPro" id="IPR036097">
    <property type="entry name" value="HisK_dim/P_sf"/>
</dbReference>
<evidence type="ECO:0000256" key="2">
    <source>
        <dbReference type="ARBA" id="ARBA00004429"/>
    </source>
</evidence>
<keyword evidence="13" id="KW-0902">Two-component regulatory system</keyword>
<evidence type="ECO:0000256" key="12">
    <source>
        <dbReference type="ARBA" id="ARBA00022989"/>
    </source>
</evidence>
<dbReference type="Proteomes" id="UP001237448">
    <property type="component" value="Unassembled WGS sequence"/>
</dbReference>
<keyword evidence="9" id="KW-0547">Nucleotide-binding</keyword>
<dbReference type="CDD" id="cd00075">
    <property type="entry name" value="HATPase"/>
    <property type="match status" value="1"/>
</dbReference>
<evidence type="ECO:0000256" key="7">
    <source>
        <dbReference type="ARBA" id="ARBA00022679"/>
    </source>
</evidence>
<keyword evidence="8 15" id="KW-0812">Transmembrane</keyword>
<dbReference type="EMBL" id="JAUSVK010000001">
    <property type="protein sequence ID" value="MDQ0394851.1"/>
    <property type="molecule type" value="Genomic_DNA"/>
</dbReference>
<dbReference type="InterPro" id="IPR003594">
    <property type="entry name" value="HATPase_dom"/>
</dbReference>
<keyword evidence="11" id="KW-0067">ATP-binding</keyword>
<dbReference type="Gene3D" id="3.30.565.10">
    <property type="entry name" value="Histidine kinase-like ATPase, C-terminal domain"/>
    <property type="match status" value="1"/>
</dbReference>
<evidence type="ECO:0000256" key="8">
    <source>
        <dbReference type="ARBA" id="ARBA00022692"/>
    </source>
</evidence>
<feature type="domain" description="Histidine kinase" evidence="16">
    <location>
        <begin position="243"/>
        <end position="445"/>
    </location>
</feature>
<dbReference type="CDD" id="cd06225">
    <property type="entry name" value="HAMP"/>
    <property type="match status" value="1"/>
</dbReference>
<comment type="subcellular location">
    <subcellularLocation>
        <location evidence="2">Cell inner membrane</location>
        <topology evidence="2">Multi-pass membrane protein</topology>
    </subcellularLocation>
</comment>
<evidence type="ECO:0000313" key="18">
    <source>
        <dbReference type="EMBL" id="MDQ0394851.1"/>
    </source>
</evidence>
<gene>
    <name evidence="18" type="ORF">J3R73_004643</name>
</gene>
<keyword evidence="7" id="KW-0808">Transferase</keyword>
<evidence type="ECO:0000256" key="5">
    <source>
        <dbReference type="ARBA" id="ARBA00022519"/>
    </source>
</evidence>
<comment type="catalytic activity">
    <reaction evidence="1">
        <text>ATP + protein L-histidine = ADP + protein N-phospho-L-histidine.</text>
        <dbReference type="EC" id="2.7.13.3"/>
    </reaction>
</comment>
<dbReference type="InterPro" id="IPR003661">
    <property type="entry name" value="HisK_dim/P_dom"/>
</dbReference>
<evidence type="ECO:0000256" key="3">
    <source>
        <dbReference type="ARBA" id="ARBA00012438"/>
    </source>
</evidence>
<dbReference type="CDD" id="cd00082">
    <property type="entry name" value="HisKA"/>
    <property type="match status" value="1"/>
</dbReference>
<dbReference type="Gene3D" id="1.10.287.130">
    <property type="match status" value="1"/>
</dbReference>
<dbReference type="InterPro" id="IPR050980">
    <property type="entry name" value="2C_sensor_his_kinase"/>
</dbReference>
<evidence type="ECO:0000313" key="19">
    <source>
        <dbReference type="Proteomes" id="UP001237448"/>
    </source>
</evidence>
<dbReference type="InterPro" id="IPR036890">
    <property type="entry name" value="HATPase_C_sf"/>
</dbReference>
<keyword evidence="5" id="KW-0997">Cell inner membrane</keyword>
<dbReference type="PANTHER" id="PTHR44936:SF5">
    <property type="entry name" value="SENSOR HISTIDINE KINASE ENVZ"/>
    <property type="match status" value="1"/>
</dbReference>
<sequence>MRHILGSLVVRVVLVFLAGLVLLLLAIAVAIIGPDGRFGVLRLVSPREAAAVARALEATSAQQQALVVAALDAGPLIVRLQPGFPPAPDGDAAWRAPYLERLHADYAAALEGRPFRMEARGAGAEEARDRIPGGVRLLVGLRTGEVLAIERAPVLLERLAARFALVGGAAGLILLLVMLFCIHQMVLPARRLARASHRLAADIGMPDLPASGPAEMRMLASAFNEMKHMIRGLMDERTRILAAIAHDLRTYLTRLRLRADFIGDADQQARAVRDLDEMSLLLDDTMLFARQATAPALGGTETVDLGREIEAFVRMRREIGDPVDWQGTDGPLAVRCAPLALRRMLANLTDNAVRYGKAAHLAAGRTDGVVEIIVEDEGPGIPADAIAGLMQPFRRLEPSRGRQTGGAGLGLAIVQALARGQGGDLAVENRPGGGLRARIRLPAADKGP</sequence>
<keyword evidence="6" id="KW-0597">Phosphoprotein</keyword>
<dbReference type="EC" id="2.7.13.3" evidence="3"/>
<keyword evidence="10 18" id="KW-0418">Kinase</keyword>
<evidence type="ECO:0000256" key="1">
    <source>
        <dbReference type="ARBA" id="ARBA00000085"/>
    </source>
</evidence>
<name>A0ABU0FJZ8_9HYPH</name>
<evidence type="ECO:0000256" key="9">
    <source>
        <dbReference type="ARBA" id="ARBA00022741"/>
    </source>
</evidence>
<dbReference type="SMART" id="SM00387">
    <property type="entry name" value="HATPase_c"/>
    <property type="match status" value="1"/>
</dbReference>
<keyword evidence="14 15" id="KW-0472">Membrane</keyword>
<dbReference type="GO" id="GO:0016301">
    <property type="term" value="F:kinase activity"/>
    <property type="evidence" value="ECO:0007669"/>
    <property type="project" value="UniProtKB-KW"/>
</dbReference>
<feature type="domain" description="HAMP" evidence="17">
    <location>
        <begin position="183"/>
        <end position="235"/>
    </location>
</feature>
<dbReference type="SUPFAM" id="SSF47384">
    <property type="entry name" value="Homodimeric domain of signal transducing histidine kinase"/>
    <property type="match status" value="1"/>
</dbReference>